<feature type="transmembrane region" description="Helical" evidence="1">
    <location>
        <begin position="56"/>
        <end position="77"/>
    </location>
</feature>
<dbReference type="EMBL" id="LVYI01000001">
    <property type="protein sequence ID" value="OAP64598.1"/>
    <property type="molecule type" value="Genomic_DNA"/>
</dbReference>
<name>A0A178ZXN3_9EURO</name>
<dbReference type="STRING" id="1367422.A0A178ZXN3"/>
<dbReference type="GeneID" id="30004740"/>
<keyword evidence="1" id="KW-0472">Membrane</keyword>
<dbReference type="OrthoDB" id="3357846at2759"/>
<keyword evidence="1" id="KW-0812">Transmembrane</keyword>
<accession>A0A178ZXN3</accession>
<gene>
    <name evidence="2" type="ORF">AYL99_00570</name>
</gene>
<dbReference type="RefSeq" id="XP_018697965.1">
    <property type="nucleotide sequence ID" value="XM_018832086.1"/>
</dbReference>
<proteinExistence type="predicted"/>
<organism evidence="2 3">
    <name type="scientific">Fonsecaea erecta</name>
    <dbReference type="NCBI Taxonomy" id="1367422"/>
    <lineage>
        <taxon>Eukaryota</taxon>
        <taxon>Fungi</taxon>
        <taxon>Dikarya</taxon>
        <taxon>Ascomycota</taxon>
        <taxon>Pezizomycotina</taxon>
        <taxon>Eurotiomycetes</taxon>
        <taxon>Chaetothyriomycetidae</taxon>
        <taxon>Chaetothyriales</taxon>
        <taxon>Herpotrichiellaceae</taxon>
        <taxon>Fonsecaea</taxon>
    </lineage>
</organism>
<comment type="caution">
    <text evidence="2">The sequence shown here is derived from an EMBL/GenBank/DDBJ whole genome shotgun (WGS) entry which is preliminary data.</text>
</comment>
<sequence length="90" mass="9612">MPILGVVLFVFGTFFISQSIFVYVPVSSPRYAASLFMANDLSQSSFAAGSILFARGVTILASISVLGGFGMFALHYYGAKLRARSSFAQA</sequence>
<evidence type="ECO:0000313" key="2">
    <source>
        <dbReference type="EMBL" id="OAP64598.1"/>
    </source>
</evidence>
<evidence type="ECO:0000256" key="1">
    <source>
        <dbReference type="SAM" id="Phobius"/>
    </source>
</evidence>
<dbReference type="AlphaFoldDB" id="A0A178ZXN3"/>
<protein>
    <submittedName>
        <fullName evidence="2">Uncharacterized protein</fullName>
    </submittedName>
</protein>
<keyword evidence="1" id="KW-1133">Transmembrane helix</keyword>
<keyword evidence="3" id="KW-1185">Reference proteome</keyword>
<evidence type="ECO:0000313" key="3">
    <source>
        <dbReference type="Proteomes" id="UP000078343"/>
    </source>
</evidence>
<dbReference type="Proteomes" id="UP000078343">
    <property type="component" value="Unassembled WGS sequence"/>
</dbReference>
<reference evidence="2 3" key="1">
    <citation type="submission" date="2016-04" db="EMBL/GenBank/DDBJ databases">
        <title>Draft genome of Fonsecaea erecta CBS 125763.</title>
        <authorList>
            <person name="Weiss V.A."/>
            <person name="Vicente V.A."/>
            <person name="Raittz R.T."/>
            <person name="Moreno L.F."/>
            <person name="De Souza E.M."/>
            <person name="Pedrosa F.O."/>
            <person name="Steffens M.B."/>
            <person name="Faoro H."/>
            <person name="Tadra-Sfeir M.Z."/>
            <person name="Najafzadeh M.J."/>
            <person name="Felipe M.S."/>
            <person name="Teixeira M."/>
            <person name="Sun J."/>
            <person name="Xi L."/>
            <person name="Gomes R."/>
            <person name="De Azevedo C.M."/>
            <person name="Salgado C.G."/>
            <person name="Da Silva M.B."/>
            <person name="Nascimento M.F."/>
            <person name="Queiroz-Telles F."/>
            <person name="Attili D.S."/>
            <person name="Gorbushina A."/>
        </authorList>
    </citation>
    <scope>NUCLEOTIDE SEQUENCE [LARGE SCALE GENOMIC DNA]</scope>
    <source>
        <strain evidence="2 3">CBS 125763</strain>
    </source>
</reference>